<evidence type="ECO:0000256" key="6">
    <source>
        <dbReference type="ARBA" id="ARBA00022884"/>
    </source>
</evidence>
<comment type="similarity">
    <text evidence="7">Belongs to the class I-like SAM-binding methyltransferase superfamily. rRNA adenine N(6)-methyltransferase family. RsmA subfamily.</text>
</comment>
<dbReference type="InterPro" id="IPR001737">
    <property type="entry name" value="KsgA/Erm"/>
</dbReference>
<evidence type="ECO:0000256" key="2">
    <source>
        <dbReference type="ARBA" id="ARBA00022552"/>
    </source>
</evidence>
<protein>
    <recommendedName>
        <fullName evidence="7">Ribosomal RNA small subunit methyltransferase A</fullName>
        <ecNumber evidence="7">2.1.1.182</ecNumber>
    </recommendedName>
    <alternativeName>
        <fullName evidence="7">16S rRNA (adenine(1518)-N(6)/adenine(1519)-N(6))-dimethyltransferase</fullName>
    </alternativeName>
    <alternativeName>
        <fullName evidence="7">16S rRNA dimethyladenosine transferase</fullName>
    </alternativeName>
    <alternativeName>
        <fullName evidence="7">16S rRNA dimethylase</fullName>
    </alternativeName>
    <alternativeName>
        <fullName evidence="7">S-adenosylmethionine-6-N', N'-adenosyl(rRNA) dimethyltransferase</fullName>
    </alternativeName>
</protein>
<feature type="binding site" evidence="7 8">
    <location>
        <position position="39"/>
    </location>
    <ligand>
        <name>S-adenosyl-L-methionine</name>
        <dbReference type="ChEBI" id="CHEBI:59789"/>
    </ligand>
</feature>
<dbReference type="EMBL" id="RZGX01000009">
    <property type="protein sequence ID" value="RUR23165.1"/>
    <property type="molecule type" value="Genomic_DNA"/>
</dbReference>
<dbReference type="HAMAP" id="MF_00607">
    <property type="entry name" value="16SrRNA_methyltr_A"/>
    <property type="match status" value="1"/>
</dbReference>
<evidence type="ECO:0000256" key="5">
    <source>
        <dbReference type="ARBA" id="ARBA00022691"/>
    </source>
</evidence>
<evidence type="ECO:0000313" key="13">
    <source>
        <dbReference type="Proteomes" id="UP000247152"/>
    </source>
</evidence>
<evidence type="ECO:0000313" key="11">
    <source>
        <dbReference type="EMBL" id="PWY56165.1"/>
    </source>
</evidence>
<dbReference type="GO" id="GO:0052908">
    <property type="term" value="F:16S rRNA (adenine(1518)-N(6)/adenine(1519)-N(6))-dimethyltransferase activity"/>
    <property type="evidence" value="ECO:0007669"/>
    <property type="project" value="UniProtKB-EC"/>
</dbReference>
<feature type="binding site" evidence="7 8">
    <location>
        <position position="103"/>
    </location>
    <ligand>
        <name>S-adenosyl-L-methionine</name>
        <dbReference type="ChEBI" id="CHEBI:59789"/>
    </ligand>
</feature>
<evidence type="ECO:0000256" key="7">
    <source>
        <dbReference type="HAMAP-Rule" id="MF_00607"/>
    </source>
</evidence>
<dbReference type="PANTHER" id="PTHR11727:SF7">
    <property type="entry name" value="DIMETHYLADENOSINE TRANSFERASE-RELATED"/>
    <property type="match status" value="1"/>
</dbReference>
<evidence type="ECO:0000259" key="9">
    <source>
        <dbReference type="SMART" id="SM00650"/>
    </source>
</evidence>
<dbReference type="SMART" id="SM00650">
    <property type="entry name" value="rADc"/>
    <property type="match status" value="1"/>
</dbReference>
<dbReference type="InterPro" id="IPR020598">
    <property type="entry name" value="rRNA_Ade_methylase_Trfase_N"/>
</dbReference>
<gene>
    <name evidence="7 12" type="primary">rsmA</name>
    <name evidence="7" type="synonym">ksgA</name>
    <name evidence="11" type="ORF">DGG96_08180</name>
    <name evidence="10" type="ORF">DGG96_09685</name>
    <name evidence="12" type="ORF">ELY20_08285</name>
</gene>
<dbReference type="PROSITE" id="PS01131">
    <property type="entry name" value="RRNA_A_DIMETH"/>
    <property type="match status" value="1"/>
</dbReference>
<name>A0A317U4I1_9GAMM</name>
<keyword evidence="6 7" id="KW-0694">RNA-binding</keyword>
<sequence length="256" mass="28678">MRHSPRKRFGQNFLQNRHIIDGIVRAINPHADDNMLEIGPGLGALTEPLLRHLNHLTAVEIDTDLQKYLAALPIAQGKLHLIAADALTLDYSQFGSRLRVVGNLPYNISTPLLIHLLQYVSYIEDMHFMLQKEVVERMAAQPGSKAYGRLTVMLQYHCAVEHLFDVPPESFEPQPKVDSAVVRLVPHGVSPFEKVSVTQLERLVASAFSMRRKTLNNNLKGILTAEQLSTLGVDGSKRPEQISVTEYVQLAKFISN</sequence>
<dbReference type="InterPro" id="IPR029063">
    <property type="entry name" value="SAM-dependent_MTases_sf"/>
</dbReference>
<dbReference type="EMBL" id="QHJG01000011">
    <property type="protein sequence ID" value="PWY56165.1"/>
    <property type="molecule type" value="Genomic_DNA"/>
</dbReference>
<accession>A0A317U4I1</accession>
<dbReference type="InterPro" id="IPR023165">
    <property type="entry name" value="rRNA_Ade_diMease-like_C"/>
</dbReference>
<feature type="binding site" evidence="7 8">
    <location>
        <position position="60"/>
    </location>
    <ligand>
        <name>S-adenosyl-L-methionine</name>
        <dbReference type="ChEBI" id="CHEBI:59789"/>
    </ligand>
</feature>
<dbReference type="OrthoDB" id="9814755at2"/>
<dbReference type="CDD" id="cd02440">
    <property type="entry name" value="AdoMet_MTases"/>
    <property type="match status" value="1"/>
</dbReference>
<comment type="catalytic activity">
    <reaction evidence="7">
        <text>adenosine(1518)/adenosine(1519) in 16S rRNA + 4 S-adenosyl-L-methionine = N(6)-dimethyladenosine(1518)/N(6)-dimethyladenosine(1519) in 16S rRNA + 4 S-adenosyl-L-homocysteine + 4 H(+)</text>
        <dbReference type="Rhea" id="RHEA:19609"/>
        <dbReference type="Rhea" id="RHEA-COMP:10232"/>
        <dbReference type="Rhea" id="RHEA-COMP:10233"/>
        <dbReference type="ChEBI" id="CHEBI:15378"/>
        <dbReference type="ChEBI" id="CHEBI:57856"/>
        <dbReference type="ChEBI" id="CHEBI:59789"/>
        <dbReference type="ChEBI" id="CHEBI:74411"/>
        <dbReference type="ChEBI" id="CHEBI:74493"/>
        <dbReference type="EC" id="2.1.1.182"/>
    </reaction>
</comment>
<dbReference type="SUPFAM" id="SSF53335">
    <property type="entry name" value="S-adenosyl-L-methionine-dependent methyltransferases"/>
    <property type="match status" value="1"/>
</dbReference>
<dbReference type="PROSITE" id="PS51689">
    <property type="entry name" value="SAM_RNA_A_N6_MT"/>
    <property type="match status" value="1"/>
</dbReference>
<dbReference type="GO" id="GO:0005829">
    <property type="term" value="C:cytosol"/>
    <property type="evidence" value="ECO:0007669"/>
    <property type="project" value="TreeGrafter"/>
</dbReference>
<feature type="domain" description="Ribosomal RNA adenine methylase transferase N-terminal" evidence="9">
    <location>
        <begin position="19"/>
        <end position="188"/>
    </location>
</feature>
<comment type="subcellular location">
    <subcellularLocation>
        <location evidence="7">Cytoplasm</location>
    </subcellularLocation>
</comment>
<evidence type="ECO:0000313" key="10">
    <source>
        <dbReference type="EMBL" id="PWY55875.1"/>
    </source>
</evidence>
<comment type="caution">
    <text evidence="11">The sequence shown here is derived from an EMBL/GenBank/DDBJ whole genome shotgun (WGS) entry which is preliminary data.</text>
</comment>
<dbReference type="PANTHER" id="PTHR11727">
    <property type="entry name" value="DIMETHYLADENOSINE TRANSFERASE"/>
    <property type="match status" value="1"/>
</dbReference>
<dbReference type="EC" id="2.1.1.182" evidence="7"/>
<evidence type="ECO:0000256" key="1">
    <source>
        <dbReference type="ARBA" id="ARBA00022490"/>
    </source>
</evidence>
<evidence type="ECO:0000313" key="14">
    <source>
        <dbReference type="Proteomes" id="UP000287374"/>
    </source>
</evidence>
<dbReference type="Gene3D" id="3.40.50.150">
    <property type="entry name" value="Vaccinia Virus protein VP39"/>
    <property type="match status" value="1"/>
</dbReference>
<dbReference type="Proteomes" id="UP000247152">
    <property type="component" value="Unassembled WGS sequence"/>
</dbReference>
<organism evidence="11 13">
    <name type="scientific">Legionella qingyii</name>
    <dbReference type="NCBI Taxonomy" id="2184757"/>
    <lineage>
        <taxon>Bacteria</taxon>
        <taxon>Pseudomonadati</taxon>
        <taxon>Pseudomonadota</taxon>
        <taxon>Gammaproteobacteria</taxon>
        <taxon>Legionellales</taxon>
        <taxon>Legionellaceae</taxon>
        <taxon>Legionella</taxon>
    </lineage>
</organism>
<dbReference type="NCBIfam" id="TIGR00755">
    <property type="entry name" value="ksgA"/>
    <property type="match status" value="1"/>
</dbReference>
<keyword evidence="2 7" id="KW-0698">rRNA processing</keyword>
<feature type="binding site" evidence="7 8">
    <location>
        <position position="85"/>
    </location>
    <ligand>
        <name>S-adenosyl-L-methionine</name>
        <dbReference type="ChEBI" id="CHEBI:59789"/>
    </ligand>
</feature>
<keyword evidence="1 7" id="KW-0963">Cytoplasm</keyword>
<dbReference type="GO" id="GO:0003723">
    <property type="term" value="F:RNA binding"/>
    <property type="evidence" value="ECO:0007669"/>
    <property type="project" value="UniProtKB-UniRule"/>
</dbReference>
<dbReference type="FunFam" id="1.10.8.100:FF:000001">
    <property type="entry name" value="Ribosomal RNA small subunit methyltransferase A"/>
    <property type="match status" value="1"/>
</dbReference>
<keyword evidence="5 7" id="KW-0949">S-adenosyl-L-methionine</keyword>
<reference evidence="12 14" key="2">
    <citation type="submission" date="2018-12" db="EMBL/GenBank/DDBJ databases">
        <title>Legionella sp,whole genome shotgun sequence.</title>
        <authorList>
            <person name="Wu H."/>
        </authorList>
    </citation>
    <scope>NUCLEOTIDE SEQUENCE [LARGE SCALE GENOMIC DNA]</scope>
    <source>
        <strain evidence="14">km489</strain>
        <strain evidence="12">Km489</strain>
    </source>
</reference>
<keyword evidence="3 7" id="KW-0489">Methyltransferase</keyword>
<dbReference type="Proteomes" id="UP000287374">
    <property type="component" value="Unassembled WGS sequence"/>
</dbReference>
<dbReference type="InterPro" id="IPR020596">
    <property type="entry name" value="rRNA_Ade_Mease_Trfase_CS"/>
</dbReference>
<feature type="binding site" evidence="7 8">
    <location>
        <position position="14"/>
    </location>
    <ligand>
        <name>S-adenosyl-L-methionine</name>
        <dbReference type="ChEBI" id="CHEBI:59789"/>
    </ligand>
</feature>
<dbReference type="RefSeq" id="WP_110142294.1">
    <property type="nucleotide sequence ID" value="NZ_QHJG01000011.1"/>
</dbReference>
<keyword evidence="14" id="KW-1185">Reference proteome</keyword>
<comment type="function">
    <text evidence="7">Specifically dimethylates two adjacent adenosines (A1518 and A1519) in the loop of a conserved hairpin near the 3'-end of 16S rRNA in the 30S particle. May play a critical role in biogenesis of 30S subunits.</text>
</comment>
<dbReference type="Gene3D" id="1.10.8.100">
    <property type="entry name" value="Ribosomal RNA adenine dimethylase-like, domain 2"/>
    <property type="match status" value="1"/>
</dbReference>
<feature type="binding site" evidence="7 8">
    <location>
        <position position="12"/>
    </location>
    <ligand>
        <name>S-adenosyl-L-methionine</name>
        <dbReference type="ChEBI" id="CHEBI:59789"/>
    </ligand>
</feature>
<evidence type="ECO:0000256" key="3">
    <source>
        <dbReference type="ARBA" id="ARBA00022603"/>
    </source>
</evidence>
<dbReference type="Pfam" id="PF00398">
    <property type="entry name" value="RrnaAD"/>
    <property type="match status" value="1"/>
</dbReference>
<dbReference type="InterPro" id="IPR011530">
    <property type="entry name" value="rRNA_adenine_dimethylase"/>
</dbReference>
<evidence type="ECO:0000313" key="12">
    <source>
        <dbReference type="EMBL" id="RUR23165.1"/>
    </source>
</evidence>
<proteinExistence type="inferred from homology"/>
<evidence type="ECO:0000256" key="4">
    <source>
        <dbReference type="ARBA" id="ARBA00022679"/>
    </source>
</evidence>
<evidence type="ECO:0000256" key="8">
    <source>
        <dbReference type="PROSITE-ProRule" id="PRU01026"/>
    </source>
</evidence>
<keyword evidence="4 7" id="KW-0808">Transferase</keyword>
<dbReference type="AlphaFoldDB" id="A0A317U4I1"/>
<reference evidence="11 13" key="1">
    <citation type="submission" date="2018-05" db="EMBL/GenBank/DDBJ databases">
        <title>Legionella qingyii sp.nov., whole genome shotgun sequence.</title>
        <authorList>
            <person name="Wu H."/>
            <person name="Zhu Q."/>
            <person name="Hu C."/>
        </authorList>
    </citation>
    <scope>NUCLEOTIDE SEQUENCE [LARGE SCALE GENOMIC DNA]</scope>
    <source>
        <strain evidence="11 13">HEB18</strain>
    </source>
</reference>
<dbReference type="EMBL" id="QHJG01000014">
    <property type="protein sequence ID" value="PWY55875.1"/>
    <property type="molecule type" value="Genomic_DNA"/>
</dbReference>